<dbReference type="VEuPathDB" id="ToxoDB:NCLIV_039980"/>
<evidence type="ECO:0000256" key="1">
    <source>
        <dbReference type="SAM" id="MobiDB-lite"/>
    </source>
</evidence>
<accession>F0VBD9</accession>
<feature type="compositionally biased region" description="Basic and acidic residues" evidence="1">
    <location>
        <begin position="404"/>
        <end position="429"/>
    </location>
</feature>
<feature type="region of interest" description="Disordered" evidence="1">
    <location>
        <begin position="768"/>
        <end position="791"/>
    </location>
</feature>
<dbReference type="eggNOG" id="ENOG502QZNC">
    <property type="taxonomic scope" value="Eukaryota"/>
</dbReference>
<reference evidence="2" key="1">
    <citation type="submission" date="2011-02" db="EMBL/GenBank/DDBJ databases">
        <authorList>
            <person name="Aslett M."/>
        </authorList>
    </citation>
    <scope>NUCLEOTIDE SEQUENCE</scope>
    <source>
        <strain evidence="2">Liverpool</strain>
    </source>
</reference>
<feature type="compositionally biased region" description="Low complexity" evidence="1">
    <location>
        <begin position="809"/>
        <end position="830"/>
    </location>
</feature>
<gene>
    <name evidence="3" type="ORF">BN1204_039980</name>
    <name evidence="2" type="ORF">NCLIV_039980</name>
</gene>
<dbReference type="OMA" id="ALMSYPR"/>
<evidence type="ECO:0000313" key="4">
    <source>
        <dbReference type="Proteomes" id="UP000007494"/>
    </source>
</evidence>
<dbReference type="EMBL" id="FR823385">
    <property type="protein sequence ID" value="CBZ50923.1"/>
    <property type="molecule type" value="Genomic_DNA"/>
</dbReference>
<evidence type="ECO:0000313" key="3">
    <source>
        <dbReference type="EMBL" id="CEL68224.1"/>
    </source>
</evidence>
<dbReference type="Proteomes" id="UP000007494">
    <property type="component" value="Chromosome IX"/>
</dbReference>
<dbReference type="EMBL" id="LN714484">
    <property type="protein sequence ID" value="CEL68224.1"/>
    <property type="molecule type" value="Genomic_DNA"/>
</dbReference>
<feature type="region of interest" description="Disordered" evidence="1">
    <location>
        <begin position="16"/>
        <end position="62"/>
    </location>
</feature>
<feature type="region of interest" description="Disordered" evidence="1">
    <location>
        <begin position="993"/>
        <end position="1019"/>
    </location>
</feature>
<organism evidence="2 4">
    <name type="scientific">Neospora caninum (strain Liverpool)</name>
    <dbReference type="NCBI Taxonomy" id="572307"/>
    <lineage>
        <taxon>Eukaryota</taxon>
        <taxon>Sar</taxon>
        <taxon>Alveolata</taxon>
        <taxon>Apicomplexa</taxon>
        <taxon>Conoidasida</taxon>
        <taxon>Coccidia</taxon>
        <taxon>Eucoccidiorida</taxon>
        <taxon>Eimeriorina</taxon>
        <taxon>Sarcocystidae</taxon>
        <taxon>Neospora</taxon>
    </lineage>
</organism>
<feature type="region of interest" description="Disordered" evidence="1">
    <location>
        <begin position="659"/>
        <end position="702"/>
    </location>
</feature>
<feature type="region of interest" description="Disordered" evidence="1">
    <location>
        <begin position="910"/>
        <end position="938"/>
    </location>
</feature>
<feature type="compositionally biased region" description="Basic and acidic residues" evidence="1">
    <location>
        <begin position="16"/>
        <end position="25"/>
    </location>
</feature>
<evidence type="ECO:0000313" key="2">
    <source>
        <dbReference type="EMBL" id="CBZ50923.1"/>
    </source>
</evidence>
<reference evidence="2" key="2">
    <citation type="submission" date="2011-03" db="EMBL/GenBank/DDBJ databases">
        <title>Comparative genomics and transcriptomics of Neospora caninum and Toxoplasma gondii.</title>
        <authorList>
            <person name="Reid A.J."/>
            <person name="Sohal A."/>
            <person name="Harris D."/>
            <person name="Quail M."/>
            <person name="Sanders M."/>
            <person name="Berriman M."/>
            <person name="Wastling J.M."/>
            <person name="Pain A."/>
        </authorList>
    </citation>
    <scope>NUCLEOTIDE SEQUENCE</scope>
    <source>
        <strain evidence="2">Liverpool</strain>
    </source>
</reference>
<dbReference type="RefSeq" id="XP_003880956.1">
    <property type="nucleotide sequence ID" value="XM_003880907.1"/>
</dbReference>
<feature type="compositionally biased region" description="Low complexity" evidence="1">
    <location>
        <begin position="514"/>
        <end position="525"/>
    </location>
</feature>
<feature type="region of interest" description="Disordered" evidence="1">
    <location>
        <begin position="385"/>
        <end position="436"/>
    </location>
</feature>
<feature type="region of interest" description="Disordered" evidence="1">
    <location>
        <begin position="809"/>
        <end position="836"/>
    </location>
</feature>
<reference evidence="3" key="4">
    <citation type="journal article" date="2015" name="PLoS ONE">
        <title>Comprehensive Evaluation of Toxoplasma gondii VEG and Neospora caninum LIV Genomes with Tachyzoite Stage Transcriptome and Proteome Defines Novel Transcript Features.</title>
        <authorList>
            <person name="Ramaprasad A."/>
            <person name="Mourier T."/>
            <person name="Naeem R."/>
            <person name="Malas T.B."/>
            <person name="Moussa E."/>
            <person name="Panigrahi A."/>
            <person name="Vermont S.J."/>
            <person name="Otto T.D."/>
            <person name="Wastling J."/>
            <person name="Pain A."/>
        </authorList>
    </citation>
    <scope>NUCLEOTIDE SEQUENCE</scope>
    <source>
        <strain evidence="3">Liverpool</strain>
    </source>
</reference>
<dbReference type="AlphaFoldDB" id="F0VBD9"/>
<dbReference type="OrthoDB" id="331252at2759"/>
<feature type="compositionally biased region" description="Basic and acidic residues" evidence="1">
    <location>
        <begin position="684"/>
        <end position="696"/>
    </location>
</feature>
<sequence length="1216" mass="130429">MVTPVPVDFQAMLAEARREAAEKRRQQTGGLPAQPSSLSIPEERRPTHPSQVADAASPPATRRAGLRRLTSTDCFNLLQTPLSGQAADPVHEQQATPQDTVRRPLLVDLRDEALYRVCHVRQAVHGAALLRDLRMARRRETPGQLSNVSLPETIVFLASSREENEVFKSFSQAAGVPEAGAGRRLDAGPGETEATNGGTVLKEHGEQWLLGSILEEIQVLLGKTASRAAAFPGETRDGLQLQPQIRESRPNPRLFWLEDGFAAFWNSFPFLCLSAEDEDAAAAKMNATAAAALMSYPREIHRRSCLVSVHPTQRSAGGSQPLGERLPDTSPVQGVYLGCLLHAMSRGIRRRLRIETILDLSSEGLPATCGACNCQDCATSGCRSRARGASRNQTRGGAVADQDAGTRKDACFGDRQTPEESRGAAEKGEQSTVILESEETVRPLRVIRAVDLVGGSGSATRGNAKNGEAAPSRFPCPSPGSAAAAAAILHSSLPLDLCVDVIRGGLGDMPLNDAAGRPPAGAGSSAEERTRLGGEAPPDEESRAGEARGSVLVVHSGDLRSVSAASTVVAAFLAAENMASDSSLSQSKTVPSAGSCDRASLALARLMRRCPATRLESQHLQQLQRFCERMTRAGRDGRQRQLLSSGVVVEASWAVAHGHREERSASLAEDGGSGLHSENEKDENEGRENTGGRDAAEDASSELRAARDMTLDLCRLPSEPVFLVPRTPTPVSSAARGEADGADACESDALTPLLWRISSVFDKRGVVQQPDFPSKKEDTHTSSSATSEDAGDATQRLVCGFASLLSRIQQSSSPSRSPSSRATSTTESASRGYPCANASRGLSDVGSFSLTEWNVRTRLFELAADAWRQDKTPAESSLESEVAIPVSSAWDLLANCVGCWAARLMTQSRGQEAEQEGEPDGARASRLPAARATEGAPVSSLDRVAVSQGLCQMLETTLRHRAPDVPECSTGVGAYLLNLTLLRMALDRSTYQEKADAGEHRRPEEAKPGDRQVSKREADEQKRLKKLLVSFLVEVAGREAAAFLTLECDGFSDSSHASRREISESPHTERPSLSLAEPEDGEETLLGRPTRGLCLALTALYGAFIKPLFLDVCNAAPAIREKSRSGRGNRKDKEDKSKKRLKDLFKTESMAAVLRVAEVWSAKHPTEGFEALQMLERFQANDTEENVPCAESFPLSLGVILRPLVLVASEIEGSAE</sequence>
<dbReference type="GeneID" id="13439909"/>
<protein>
    <submittedName>
        <fullName evidence="2">Uncharacterized protein</fullName>
    </submittedName>
</protein>
<reference evidence="4" key="3">
    <citation type="journal article" date="2012" name="PLoS Pathog.">
        <title>Comparative genomics of the apicomplexan parasites Toxoplasma gondii and Neospora caninum: Coccidia differing in host range and transmission strategy.</title>
        <authorList>
            <person name="Reid A.J."/>
            <person name="Vermont S.J."/>
            <person name="Cotton J.A."/>
            <person name="Harris D."/>
            <person name="Hill-Cawthorne G.A."/>
            <person name="Konen-Waisman S."/>
            <person name="Latham S.M."/>
            <person name="Mourier T."/>
            <person name="Norton R."/>
            <person name="Quail M.A."/>
            <person name="Sanders M."/>
            <person name="Shanmugam D."/>
            <person name="Sohal A."/>
            <person name="Wasmuth J.D."/>
            <person name="Brunk B."/>
            <person name="Grigg M.E."/>
            <person name="Howard J.C."/>
            <person name="Parkinson J."/>
            <person name="Roos D.S."/>
            <person name="Trees A.J."/>
            <person name="Berriman M."/>
            <person name="Pain A."/>
            <person name="Wastling J.M."/>
        </authorList>
    </citation>
    <scope>NUCLEOTIDE SEQUENCE [LARGE SCALE GENOMIC DNA]</scope>
    <source>
        <strain evidence="4">Liverpool</strain>
    </source>
</reference>
<feature type="region of interest" description="Disordered" evidence="1">
    <location>
        <begin position="512"/>
        <end position="546"/>
    </location>
</feature>
<name>F0VBD9_NEOCL</name>
<dbReference type="InParanoid" id="F0VBD9"/>
<feature type="compositionally biased region" description="Basic and acidic residues" evidence="1">
    <location>
        <begin position="1057"/>
        <end position="1070"/>
    </location>
</feature>
<proteinExistence type="predicted"/>
<feature type="region of interest" description="Disordered" evidence="1">
    <location>
        <begin position="1057"/>
        <end position="1082"/>
    </location>
</feature>
<keyword evidence="4" id="KW-1185">Reference proteome</keyword>